<gene>
    <name evidence="1" type="ORF">S01H1_20438</name>
</gene>
<proteinExistence type="predicted"/>
<name>X0U1K8_9ZZZZ</name>
<comment type="caution">
    <text evidence="1">The sequence shown here is derived from an EMBL/GenBank/DDBJ whole genome shotgun (WGS) entry which is preliminary data.</text>
</comment>
<accession>X0U1K8</accession>
<protein>
    <submittedName>
        <fullName evidence="1">Uncharacterized protein</fullName>
    </submittedName>
</protein>
<dbReference type="EMBL" id="BARS01011183">
    <property type="protein sequence ID" value="GAF99414.1"/>
    <property type="molecule type" value="Genomic_DNA"/>
</dbReference>
<feature type="non-terminal residue" evidence="1">
    <location>
        <position position="126"/>
    </location>
</feature>
<dbReference type="AlphaFoldDB" id="X0U1K8"/>
<sequence length="126" mass="14793">MTESLTLKEEAERLAKQLFEDDIEKRAGFTSGLLDIYSQAKDKDFLVIHNPGGWGTTRVENLLQWERSIVEGVSASIEKLGYNRQLIQYFRTDRGIWEIMKDIREQMRFFTNKARIMAAEIEFITR</sequence>
<reference evidence="1" key="1">
    <citation type="journal article" date="2014" name="Front. Microbiol.">
        <title>High frequency of phylogenetically diverse reductive dehalogenase-homologous genes in deep subseafloor sedimentary metagenomes.</title>
        <authorList>
            <person name="Kawai M."/>
            <person name="Futagami T."/>
            <person name="Toyoda A."/>
            <person name="Takaki Y."/>
            <person name="Nishi S."/>
            <person name="Hori S."/>
            <person name="Arai W."/>
            <person name="Tsubouchi T."/>
            <person name="Morono Y."/>
            <person name="Uchiyama I."/>
            <person name="Ito T."/>
            <person name="Fujiyama A."/>
            <person name="Inagaki F."/>
            <person name="Takami H."/>
        </authorList>
    </citation>
    <scope>NUCLEOTIDE SEQUENCE</scope>
    <source>
        <strain evidence="1">Expedition CK06-06</strain>
    </source>
</reference>
<organism evidence="1">
    <name type="scientific">marine sediment metagenome</name>
    <dbReference type="NCBI Taxonomy" id="412755"/>
    <lineage>
        <taxon>unclassified sequences</taxon>
        <taxon>metagenomes</taxon>
        <taxon>ecological metagenomes</taxon>
    </lineage>
</organism>
<evidence type="ECO:0000313" key="1">
    <source>
        <dbReference type="EMBL" id="GAF99414.1"/>
    </source>
</evidence>